<dbReference type="RefSeq" id="WP_240131249.1">
    <property type="nucleotide sequence ID" value="NZ_JACSDI010000007.1"/>
</dbReference>
<accession>A0ABS9QWB2</accession>
<dbReference type="Proteomes" id="UP000829384">
    <property type="component" value="Unassembled WGS sequence"/>
</dbReference>
<name>A0ABS9QWB2_9GAMM</name>
<keyword evidence="2" id="KW-1185">Reference proteome</keyword>
<proteinExistence type="predicted"/>
<comment type="caution">
    <text evidence="1">The sequence shown here is derived from an EMBL/GenBank/DDBJ whole genome shotgun (WGS) entry which is preliminary data.</text>
</comment>
<reference evidence="1 2" key="1">
    <citation type="submission" date="2020-08" db="EMBL/GenBank/DDBJ databases">
        <title>Whole genome sequence of Shewanella sp strain PS-2.</title>
        <authorList>
            <person name="Das S.K."/>
        </authorList>
    </citation>
    <scope>NUCLEOTIDE SEQUENCE [LARGE SCALE GENOMIC DNA]</scope>
    <source>
        <strain evidence="1 2">PS-2</strain>
    </source>
</reference>
<evidence type="ECO:0000313" key="1">
    <source>
        <dbReference type="EMBL" id="MCG9964632.1"/>
    </source>
</evidence>
<protein>
    <submittedName>
        <fullName evidence="1">Uncharacterized protein</fullName>
    </submittedName>
</protein>
<evidence type="ECO:0000313" key="2">
    <source>
        <dbReference type="Proteomes" id="UP000829384"/>
    </source>
</evidence>
<organism evidence="1 2">
    <name type="scientific">Shewanella cutis</name>
    <dbReference type="NCBI Taxonomy" id="2766780"/>
    <lineage>
        <taxon>Bacteria</taxon>
        <taxon>Pseudomonadati</taxon>
        <taxon>Pseudomonadota</taxon>
        <taxon>Gammaproteobacteria</taxon>
        <taxon>Alteromonadales</taxon>
        <taxon>Shewanellaceae</taxon>
        <taxon>Shewanella</taxon>
    </lineage>
</organism>
<gene>
    <name evidence="1" type="ORF">H9J30_11990</name>
</gene>
<sequence>MPTANRQQLNNQEYESVNALFSIDVGKPFSIQNQSNEPYRLHFGPTKPSNNTAAYRIIPAGFENLYFVSEGSEQCWVFGNVYIHAEE</sequence>
<dbReference type="EMBL" id="JACSDI010000007">
    <property type="protein sequence ID" value="MCG9964632.1"/>
    <property type="molecule type" value="Genomic_DNA"/>
</dbReference>